<sequence length="84" mass="9504">MEHQHTTETATSTALCLHAFTHRMGLLGHIDTRMGMLEHMFLHQNERKNTAGYTTTLNLSSSASVPNMLMRKIKKNILSYCIAD</sequence>
<evidence type="ECO:0000313" key="2">
    <source>
        <dbReference type="Proteomes" id="UP000275846"/>
    </source>
</evidence>
<organism evidence="3">
    <name type="scientific">Schistocephalus solidus</name>
    <name type="common">Tapeworm</name>
    <dbReference type="NCBI Taxonomy" id="70667"/>
    <lineage>
        <taxon>Eukaryota</taxon>
        <taxon>Metazoa</taxon>
        <taxon>Spiralia</taxon>
        <taxon>Lophotrochozoa</taxon>
        <taxon>Platyhelminthes</taxon>
        <taxon>Cestoda</taxon>
        <taxon>Eucestoda</taxon>
        <taxon>Diphyllobothriidea</taxon>
        <taxon>Diphyllobothriidae</taxon>
        <taxon>Schistocephalus</taxon>
    </lineage>
</organism>
<dbReference type="AlphaFoldDB" id="A0A183TCI9"/>
<proteinExistence type="predicted"/>
<reference evidence="1 2" key="2">
    <citation type="submission" date="2018-11" db="EMBL/GenBank/DDBJ databases">
        <authorList>
            <consortium name="Pathogen Informatics"/>
        </authorList>
    </citation>
    <scope>NUCLEOTIDE SEQUENCE [LARGE SCALE GENOMIC DNA]</scope>
    <source>
        <strain evidence="1 2">NST_G2</strain>
    </source>
</reference>
<dbReference type="Proteomes" id="UP000275846">
    <property type="component" value="Unassembled WGS sequence"/>
</dbReference>
<keyword evidence="2" id="KW-1185">Reference proteome</keyword>
<gene>
    <name evidence="1" type="ORF">SSLN_LOCUS14187</name>
</gene>
<dbReference type="WBParaSite" id="SSLN_0001472501-mRNA-1">
    <property type="protein sequence ID" value="SSLN_0001472501-mRNA-1"/>
    <property type="gene ID" value="SSLN_0001472501"/>
</dbReference>
<name>A0A183TCI9_SCHSO</name>
<reference evidence="3" key="1">
    <citation type="submission" date="2016-06" db="UniProtKB">
        <authorList>
            <consortium name="WormBaseParasite"/>
        </authorList>
    </citation>
    <scope>IDENTIFICATION</scope>
</reference>
<accession>A0A183TCI9</accession>
<dbReference type="EMBL" id="UYSU01038723">
    <property type="protein sequence ID" value="VDM00573.1"/>
    <property type="molecule type" value="Genomic_DNA"/>
</dbReference>
<evidence type="ECO:0000313" key="1">
    <source>
        <dbReference type="EMBL" id="VDM00573.1"/>
    </source>
</evidence>
<evidence type="ECO:0000313" key="3">
    <source>
        <dbReference type="WBParaSite" id="SSLN_0001472501-mRNA-1"/>
    </source>
</evidence>
<protein>
    <submittedName>
        <fullName evidence="3">Ovule protein</fullName>
    </submittedName>
</protein>